<dbReference type="EMBL" id="MCBT01000042">
    <property type="protein sequence ID" value="OEG73468.1"/>
    <property type="molecule type" value="Genomic_DNA"/>
</dbReference>
<evidence type="ECO:0000313" key="1">
    <source>
        <dbReference type="EMBL" id="OEG73468.1"/>
    </source>
</evidence>
<proteinExistence type="predicted"/>
<evidence type="ECO:0000313" key="2">
    <source>
        <dbReference type="Proteomes" id="UP000095230"/>
    </source>
</evidence>
<accession>A0A1E5ITS5</accession>
<dbReference type="AlphaFoldDB" id="A0A1E5ITS5"/>
<dbReference type="Proteomes" id="UP000095230">
    <property type="component" value="Unassembled WGS sequence"/>
</dbReference>
<dbReference type="STRING" id="23.BEL05_08625"/>
<organism evidence="1 2">
    <name type="scientific">Shewanella colwelliana</name>
    <name type="common">Alteromonas colwelliana</name>
    <dbReference type="NCBI Taxonomy" id="23"/>
    <lineage>
        <taxon>Bacteria</taxon>
        <taxon>Pseudomonadati</taxon>
        <taxon>Pseudomonadota</taxon>
        <taxon>Gammaproteobacteria</taxon>
        <taxon>Alteromonadales</taxon>
        <taxon>Shewanellaceae</taxon>
        <taxon>Shewanella</taxon>
    </lineage>
</organism>
<gene>
    <name evidence="1" type="ORF">BEL05_08625</name>
</gene>
<dbReference type="RefSeq" id="WP_069671408.1">
    <property type="nucleotide sequence ID" value="NZ_MCBT01000042.1"/>
</dbReference>
<comment type="caution">
    <text evidence="1">The sequence shown here is derived from an EMBL/GenBank/DDBJ whole genome shotgun (WGS) entry which is preliminary data.</text>
</comment>
<name>A0A1E5ITS5_SHECO</name>
<reference evidence="1 2" key="1">
    <citation type="submission" date="2016-07" db="EMBL/GenBank/DDBJ databases">
        <title>Whole-genome of two Shewanella species isolated from a digestive organ of sea cucumber Apostichopus japonicus Selenka 1867.</title>
        <authorList>
            <person name="Hong H.-H."/>
            <person name="Choi H."/>
            <person name="Cheon S."/>
            <person name="Oh J.-S."/>
            <person name="Lee H.-G."/>
            <person name="Park C."/>
        </authorList>
    </citation>
    <scope>NUCLEOTIDE SEQUENCE [LARGE SCALE GENOMIC DNA]</scope>
    <source>
        <strain evidence="1 2">CSB03KR</strain>
    </source>
</reference>
<dbReference type="OrthoDB" id="5674923at2"/>
<protein>
    <submittedName>
        <fullName evidence="1">Uncharacterized protein</fullName>
    </submittedName>
</protein>
<sequence length="93" mass="10514">MGSPLNKDSKMECARHGLQKPSFICKHLQYGEGLGFYEATDDPDPEYPFREAWCGDCDKVLLEQAEWNDISEGNAQIMPICEGCLTEIQARNE</sequence>